<evidence type="ECO:0000259" key="2">
    <source>
        <dbReference type="Pfam" id="PF20434"/>
    </source>
</evidence>
<dbReference type="eggNOG" id="COG1506">
    <property type="taxonomic scope" value="Bacteria"/>
</dbReference>
<dbReference type="InterPro" id="IPR050300">
    <property type="entry name" value="GDXG_lipolytic_enzyme"/>
</dbReference>
<dbReference type="Proteomes" id="UP000006820">
    <property type="component" value="Chromosome"/>
</dbReference>
<name>Q5YNW5_NOCFA</name>
<dbReference type="InterPro" id="IPR049492">
    <property type="entry name" value="BD-FAE-like_dom"/>
</dbReference>
<feature type="domain" description="BD-FAE-like" evidence="2">
    <location>
        <begin position="75"/>
        <end position="271"/>
    </location>
</feature>
<accession>Q5YNW5</accession>
<reference evidence="3 4" key="1">
    <citation type="journal article" date="2004" name="Proc. Natl. Acad. Sci. U.S.A.">
        <title>The complete genomic sequence of Nocardia farcinica IFM 10152.</title>
        <authorList>
            <person name="Ishikawa J."/>
            <person name="Yamashita A."/>
            <person name="Mikami Y."/>
            <person name="Hoshino Y."/>
            <person name="Kurita H."/>
            <person name="Hotta K."/>
            <person name="Shiba T."/>
            <person name="Hattori M."/>
        </authorList>
    </citation>
    <scope>NUCLEOTIDE SEQUENCE [LARGE SCALE GENOMIC DNA]</scope>
    <source>
        <strain evidence="3 4">IFM 10152</strain>
    </source>
</reference>
<dbReference type="SUPFAM" id="SSF53474">
    <property type="entry name" value="alpha/beta-Hydrolases"/>
    <property type="match status" value="1"/>
</dbReference>
<keyword evidence="1" id="KW-0378">Hydrolase</keyword>
<dbReference type="STRING" id="247156.NFA_52740"/>
<protein>
    <recommendedName>
        <fullName evidence="2">BD-FAE-like domain-containing protein</fullName>
    </recommendedName>
</protein>
<dbReference type="PANTHER" id="PTHR48081">
    <property type="entry name" value="AB HYDROLASE SUPERFAMILY PROTEIN C4A8.06C"/>
    <property type="match status" value="1"/>
</dbReference>
<evidence type="ECO:0000313" key="4">
    <source>
        <dbReference type="Proteomes" id="UP000006820"/>
    </source>
</evidence>
<dbReference type="EMBL" id="AP006618">
    <property type="protein sequence ID" value="BAD60126.1"/>
    <property type="molecule type" value="Genomic_DNA"/>
</dbReference>
<dbReference type="HOGENOM" id="CLU_086004_0_0_11"/>
<dbReference type="Gene3D" id="3.40.50.1820">
    <property type="entry name" value="alpha/beta hydrolase"/>
    <property type="match status" value="1"/>
</dbReference>
<dbReference type="InterPro" id="IPR029058">
    <property type="entry name" value="AB_hydrolase_fold"/>
</dbReference>
<dbReference type="KEGG" id="nfa:NFA_52740"/>
<dbReference type="InterPro" id="IPR006311">
    <property type="entry name" value="TAT_signal"/>
</dbReference>
<dbReference type="Pfam" id="PF20434">
    <property type="entry name" value="BD-FAE"/>
    <property type="match status" value="1"/>
</dbReference>
<dbReference type="AlphaFoldDB" id="Q5YNW5"/>
<gene>
    <name evidence="3" type="ordered locus">NFA_52740</name>
</gene>
<dbReference type="ESTHER" id="nocfa-q5ynw5">
    <property type="family name" value="Est9X"/>
</dbReference>
<evidence type="ECO:0000256" key="1">
    <source>
        <dbReference type="ARBA" id="ARBA00022801"/>
    </source>
</evidence>
<keyword evidence="4" id="KW-1185">Reference proteome</keyword>
<proteinExistence type="predicted"/>
<sequence length="319" mass="33519">MPMSSDGSRPIPLPAVSRRRVLAAVVAVFAAAGCAAGERTAAPPSVVTTLAGPPPATPDAPLRIAYGPDPDHIGDLYLPERGAAPYPVVVMVHGGGWSQWRDLDDTAGNSTALARHGVAVWNIEYRRVRGGGGWPSTLADADDAVEALATVVQERSGHRLDLERVHVAGHSAGGHLAAWVAGRHTLPPTAPGAQPRVRPRSATLMAGVFDLELAVTRGHDAFVRALLDGAPDEVPDRYRIASPIAHLPVGIRIDALHGDADQVVSIEQSRRYIAAARAAGDNAHLHELPGVTHADFLDVGSPAWAAAQRVILHNIDTLD</sequence>
<dbReference type="GO" id="GO:0016787">
    <property type="term" value="F:hydrolase activity"/>
    <property type="evidence" value="ECO:0007669"/>
    <property type="project" value="UniProtKB-KW"/>
</dbReference>
<evidence type="ECO:0000313" key="3">
    <source>
        <dbReference type="EMBL" id="BAD60126.1"/>
    </source>
</evidence>
<organism evidence="3 4">
    <name type="scientific">Nocardia farcinica (strain IFM 10152)</name>
    <dbReference type="NCBI Taxonomy" id="247156"/>
    <lineage>
        <taxon>Bacteria</taxon>
        <taxon>Bacillati</taxon>
        <taxon>Actinomycetota</taxon>
        <taxon>Actinomycetes</taxon>
        <taxon>Mycobacteriales</taxon>
        <taxon>Nocardiaceae</taxon>
        <taxon>Nocardia</taxon>
    </lineage>
</organism>
<dbReference type="PROSITE" id="PS51318">
    <property type="entry name" value="TAT"/>
    <property type="match status" value="1"/>
</dbReference>